<dbReference type="VEuPathDB" id="CryptoDB:cubi_01602"/>
<keyword evidence="4" id="KW-1185">Reference proteome</keyword>
<evidence type="ECO:0000259" key="2">
    <source>
        <dbReference type="Pfam" id="PF16201"/>
    </source>
</evidence>
<gene>
    <name evidence="3" type="ORF">cubi_01602</name>
</gene>
<dbReference type="OrthoDB" id="72892at2759"/>
<name>A0A1J4MHF5_9CRYT</name>
<protein>
    <recommendedName>
        <fullName evidence="2">URB1 C-terminal domain-containing protein</fullName>
    </recommendedName>
</protein>
<evidence type="ECO:0000313" key="3">
    <source>
        <dbReference type="EMBL" id="OII72269.1"/>
    </source>
</evidence>
<accession>A0A1J4MHF5</accession>
<organism evidence="3 4">
    <name type="scientific">Cryptosporidium ubiquitum</name>
    <dbReference type="NCBI Taxonomy" id="857276"/>
    <lineage>
        <taxon>Eukaryota</taxon>
        <taxon>Sar</taxon>
        <taxon>Alveolata</taxon>
        <taxon>Apicomplexa</taxon>
        <taxon>Conoidasida</taxon>
        <taxon>Coccidia</taxon>
        <taxon>Eucoccidiorida</taxon>
        <taxon>Eimeriorina</taxon>
        <taxon>Cryptosporidiidae</taxon>
        <taxon>Cryptosporidium</taxon>
    </lineage>
</organism>
<dbReference type="PANTHER" id="PTHR42264:SF6">
    <property type="entry name" value="TRANSMEMBRANE PROTEIN"/>
    <property type="match status" value="1"/>
</dbReference>
<sequence length="2773" mass="329935">MKKNLSAHSIINGLLSSKPENILETIQILGQIDANGTPSNLLDYLKVSPLCLELLQVWSRYVVESISVKKNKNFIQNGESNERKIVIAALNCISEIIEYYILVYRIRKTEMNQFNEFKENIEKLGMLIISKYKMNIYRHLNSTSKVLISSSLRLLASISGLSKSHKQEILHEFNFSLPSFISISKFFEYKKRERTEFEDFTINPEKNDIFIILFQKRSEIGVRIQYLRFLLSFLDLLSFNSSKQFDSNINEKDIIEFLKIRNISNTIFKNSIQYDSLNISKNLLFAFEHLILENDDIPNTLKGSFFNLTVINYIFTNLVDMLSQIDFKQQLEATDHDLERYARIIERLLRLHINVRTKESVRLIFVWFKSINRQVKYPIVQKLLISIYSDLTLKEKLEYYQSSTLQLNFIGESKLEGILVLAFVSSLIKCITQSEKDDLQKYIIQNILNKNSVSDLEIGVKYLVDWIIPSFINKILLGVAGAGSGGGVKLLNTRENLFLNISNLAILINLSKRLSLITEIIVSNSVESQLKDTGEFLINMIKQIIYQSFPDLGNILSLLRHYFKNGDQKEDHQNHINNFFLKRDHYTNAYDLKQSLRDTNYSSDQNSTSVIGKEYIEHNDHNEDQDEDEDDGMFINIIASKSPNRKDKKIKIEDQSNENEEDISIKYLSVDTKEVERKNFYSNMIIFQYIKACINSKVIIKEQNQDLLKCKFEIIEVIFGAMKTILKSFGNEFLLSMGYKFDNTKLILDQVYRETYLNDEFLANLTILEYKRFFDHYIYKIILYSLNIKGLKYDWNCNKLLLFKFLENLISIIQYYQTNSNQNPRGSIHDTSNCNISFIVKYLTSMWISIVSKLNTSRQNSLFYYLDNINIEKRDDIKIKNSFPTLDLNLLYFQLKLILLVNKTLYNYEILIQGFFQDYIQEGKLSKEFLERNMDLIILLLLVNSLGKHLTKDQQSVENQKYELLINIINFKGILGQFKLDLNSIDKNKLFDFIDINDYIVQVIEKRLRFELLDIQNNNSLDSDIRIKSINTLLGNVFNNWIHKDEVRCKILKGFENNNKKMIKYQVSFMNNMEYYYKLLCETGFQTEFDISEIIFGFIEMSLLLMDKKEEQREELNEIDYMIKMNILELNYYQMCVFNSKYEGNNIKKQVFESFIIFKDDKYSIKIEEFLKGLAIVIRDLGLREGEERVRLLIISFLDIYIKLRINNKLLFNLLFSIDLNIKEIINNGNIEIITDKKQNYSLSGYLIDTILDNITNYELVSLTRELILKDKEEKERIFGFSRIIFLSRLIEKLFQVYTYMMEEEEEKEQKRAEEGVQGRTEREFQEKTQENKNAFEYFTLSFVDLIRIFIDTDILKHYKVRLYSIKNEKKDNYGNGLELNIPIEIFGFRRQFRRNNGLLVRVFMYIMVYLFPYVYLRAEKLEIMGIKDINKNQEVANSEYYRNQLGVMDLESIPIGYKLILILDHLELNKLVVRREKEFFGGQFSLDLELAIIKSATKELIDLFNFYEEFEQNENKEKDKGKEKMEDEKIQEDFDKRIFKKMLKSFKVFPILIGEPQKSKMKFSIENGKIMLRIEDERKMFWEILDLLVFKNQESKKKMSFGCKRRHIMVNSNLIFTFLIDLYSQYKNNREKKEKYNSNDNTLISEIVYLGYLLHYESFKKRKNPSQEDQKMIISILIECYNVILLKFQTLFGIENQLEINHYLRLYYYYIILVPVLMDRLNNPIYYCLRSYLIQLREEKCKEIGLIEKKYLNFILDYDLNESFYELLIQIKEIKEYQNKYPIGFIESSKTFINNSKHILDSYGNNKESDFLLIILLASTLYIAKIKQMRFFQYRKSIYNKLSNFVLLKLNRILVFLNKIHEILFEYLKKDDLSTDNNSRNMIVIFIFIEYLLILKEDGNSSSTNSSDKILDESLIDLEKNQRVNLLISKEYIMDYLKITKIGKFQSDSLYYKILNESKIDRNNEEYFENEDYNINCKEFKSLILANHNIFLVNNKLKETLIGEEDKGGIRQDKDDGERNNINDNEEEARNNRVKERMRLVKYWYHYYSIYLNNNYIDFDNKHISEFNWLNPNLKRLKYTLNDFPYNSKLMKNSDLTFNLNDGRPENDYIYDLGLIIPIINSRFKLAYSILRERGFQNSKNKNLGNDNREENNKELIGDTDNQEVGGDTRTCSGFVKDYGQLSGSRFFNNVIDNNFIWLRNFCKNGSLQLLINSLSCTDISLRYYSYQTLSLLYEIVSFHYNKYLQRLREQEQDEHEREEQEQDEGEQNEQEHDEQEEEEQEQDEQEQDEQEQDEREEDEQEQGEQKQEEKIEVINKKKRNKKQRKKHIRYIFKELPQIFMILNTLKNTVSGTLVNENQEIEIEEKDENSDKMIKETESKHEDCIRLSSFLTRFISDSIEVIFEPENKLFKQINYFILSRPFLDRYDIPMVFNFLYSENANDHYIHKSFIFNELETSIKILRYLKNVKGLELEQEHDSINRRFIFPLLLNYIKTNNIYSQHNYFENTIHILNIILNMINNKESNIIYHNLENIDQDIDLQIKQNLTQDLNLESEMKSMKIINNSLTFSNPNVEILLKDKVNRSISKVNQANNLPSSVTLIIQMINQYSLLDFIRNLIQQISISNYNKLNNNKHFKEMIQLLVNILLVITGNIFNGNYDENYKGGIFYKLKYYNNDNLNKTILKFLGGYSNSYWVFQKLLTCIRLASNPKISKFYDSNMFSNIYYIWFNSYIGLLYCNKYLFKDIENPKLFNELIFDYQEFLSSYFQNLINLN</sequence>
<feature type="region of interest" description="Disordered" evidence="1">
    <location>
        <begin position="2142"/>
        <end position="2164"/>
    </location>
</feature>
<feature type="compositionally biased region" description="Acidic residues" evidence="1">
    <location>
        <begin position="2261"/>
        <end position="2304"/>
    </location>
</feature>
<dbReference type="RefSeq" id="XP_028873841.1">
    <property type="nucleotide sequence ID" value="XM_029018614.1"/>
</dbReference>
<dbReference type="GeneID" id="39978393"/>
<feature type="compositionally biased region" description="Basic and acidic residues" evidence="1">
    <location>
        <begin position="2148"/>
        <end position="2158"/>
    </location>
</feature>
<reference evidence="3 4" key="1">
    <citation type="submission" date="2016-10" db="EMBL/GenBank/DDBJ databases">
        <title>Reductive evolution of mitochondrial metabolism and differential evolution of invasion-related proteins in Cryptosporidium.</title>
        <authorList>
            <person name="Liu S."/>
            <person name="Roellig D.M."/>
            <person name="Guo Y."/>
            <person name="Li N."/>
            <person name="Frace M.A."/>
            <person name="Tang K."/>
            <person name="Zhang L."/>
            <person name="Feng Y."/>
            <person name="Xiao L."/>
        </authorList>
    </citation>
    <scope>NUCLEOTIDE SEQUENCE [LARGE SCALE GENOMIC DNA]</scope>
    <source>
        <strain evidence="3">39726</strain>
    </source>
</reference>
<dbReference type="PANTHER" id="PTHR42264">
    <property type="entry name" value="EPHRIN_REC_LIKE DOMAIN-CONTAINING PROTEIN"/>
    <property type="match status" value="1"/>
</dbReference>
<dbReference type="Proteomes" id="UP000186176">
    <property type="component" value="Unassembled WGS sequence"/>
</dbReference>
<proteinExistence type="predicted"/>
<feature type="compositionally biased region" description="Basic and acidic residues" evidence="1">
    <location>
        <begin position="2251"/>
        <end position="2260"/>
    </location>
</feature>
<feature type="domain" description="URB1 C-terminal" evidence="2">
    <location>
        <begin position="2327"/>
        <end position="2515"/>
    </location>
</feature>
<dbReference type="EMBL" id="LRBP01000025">
    <property type="protein sequence ID" value="OII72269.1"/>
    <property type="molecule type" value="Genomic_DNA"/>
</dbReference>
<feature type="region of interest" description="Disordered" evidence="1">
    <location>
        <begin position="2251"/>
        <end position="2322"/>
    </location>
</feature>
<evidence type="ECO:0000313" key="4">
    <source>
        <dbReference type="Proteomes" id="UP000186176"/>
    </source>
</evidence>
<feature type="compositionally biased region" description="Basic and acidic residues" evidence="1">
    <location>
        <begin position="2305"/>
        <end position="2317"/>
    </location>
</feature>
<dbReference type="Pfam" id="PF16201">
    <property type="entry name" value="NopRA1"/>
    <property type="match status" value="1"/>
</dbReference>
<dbReference type="InterPro" id="IPR032436">
    <property type="entry name" value="URB1_C"/>
</dbReference>
<evidence type="ECO:0000256" key="1">
    <source>
        <dbReference type="SAM" id="MobiDB-lite"/>
    </source>
</evidence>
<comment type="caution">
    <text evidence="3">The sequence shown here is derived from an EMBL/GenBank/DDBJ whole genome shotgun (WGS) entry which is preliminary data.</text>
</comment>